<dbReference type="PROSITE" id="PS01313">
    <property type="entry name" value="LIPB"/>
    <property type="match status" value="1"/>
</dbReference>
<dbReference type="eggNOG" id="COG0321">
    <property type="taxonomic scope" value="Bacteria"/>
</dbReference>
<keyword evidence="10" id="KW-0436">Ligase</keyword>
<evidence type="ECO:0000256" key="5">
    <source>
        <dbReference type="ARBA" id="ARBA00024732"/>
    </source>
</evidence>
<dbReference type="Gene3D" id="3.90.79.10">
    <property type="entry name" value="Nucleoside Triphosphate Pyrophosphohydrolase"/>
    <property type="match status" value="1"/>
</dbReference>
<organism evidence="10 11">
    <name type="scientific">Anaeromyxobacter dehalogenans (strain 2CP-C)</name>
    <dbReference type="NCBI Taxonomy" id="290397"/>
    <lineage>
        <taxon>Bacteria</taxon>
        <taxon>Pseudomonadati</taxon>
        <taxon>Myxococcota</taxon>
        <taxon>Myxococcia</taxon>
        <taxon>Myxococcales</taxon>
        <taxon>Cystobacterineae</taxon>
        <taxon>Anaeromyxobacteraceae</taxon>
        <taxon>Anaeromyxobacter</taxon>
    </lineage>
</organism>
<feature type="domain" description="Nudix hydrolase" evidence="8">
    <location>
        <begin position="226"/>
        <end position="361"/>
    </location>
</feature>
<comment type="similarity">
    <text evidence="6">Belongs to the LipB family.</text>
</comment>
<comment type="function">
    <text evidence="5 6">Catalyzes the transfer of endogenously produced octanoic acid from octanoyl-acyl-carrier-protein onto the lipoyl domains of lipoate-dependent enzymes. Lipoyl-ACP can also act as a substrate although octanoyl-ACP is likely to be the physiological substrate.</text>
</comment>
<dbReference type="PANTHER" id="PTHR10993:SF7">
    <property type="entry name" value="LIPOYLTRANSFERASE 2, MITOCHONDRIAL-RELATED"/>
    <property type="match status" value="1"/>
</dbReference>
<dbReference type="EMBL" id="CP000251">
    <property type="protein sequence ID" value="ABC81593.1"/>
    <property type="molecule type" value="Genomic_DNA"/>
</dbReference>
<dbReference type="PANTHER" id="PTHR10993">
    <property type="entry name" value="OCTANOYLTRANSFERASE"/>
    <property type="match status" value="1"/>
</dbReference>
<evidence type="ECO:0000256" key="1">
    <source>
        <dbReference type="ARBA" id="ARBA00004821"/>
    </source>
</evidence>
<comment type="catalytic activity">
    <reaction evidence="6">
        <text>octanoyl-[ACP] + L-lysyl-[protein] = N(6)-octanoyl-L-lysyl-[protein] + holo-[ACP] + H(+)</text>
        <dbReference type="Rhea" id="RHEA:17665"/>
        <dbReference type="Rhea" id="RHEA-COMP:9636"/>
        <dbReference type="Rhea" id="RHEA-COMP:9685"/>
        <dbReference type="Rhea" id="RHEA-COMP:9752"/>
        <dbReference type="Rhea" id="RHEA-COMP:9928"/>
        <dbReference type="ChEBI" id="CHEBI:15378"/>
        <dbReference type="ChEBI" id="CHEBI:29969"/>
        <dbReference type="ChEBI" id="CHEBI:64479"/>
        <dbReference type="ChEBI" id="CHEBI:78463"/>
        <dbReference type="ChEBI" id="CHEBI:78809"/>
        <dbReference type="EC" id="2.3.1.181"/>
    </reaction>
</comment>
<dbReference type="CDD" id="cd16444">
    <property type="entry name" value="LipB"/>
    <property type="match status" value="1"/>
</dbReference>
<accession>Q2IIW4</accession>
<dbReference type="UniPathway" id="UPA00538">
    <property type="reaction ID" value="UER00592"/>
</dbReference>
<feature type="site" description="Lowers pKa of active site Cys" evidence="6">
    <location>
        <position position="142"/>
    </location>
</feature>
<feature type="binding site" evidence="6">
    <location>
        <begin position="158"/>
        <end position="160"/>
    </location>
    <ligand>
        <name>substrate</name>
    </ligand>
</feature>
<evidence type="ECO:0000256" key="2">
    <source>
        <dbReference type="ARBA" id="ARBA00022679"/>
    </source>
</evidence>
<keyword evidence="3 7" id="KW-0378">Hydrolase</keyword>
<proteinExistence type="inferred from homology"/>
<dbReference type="InterPro" id="IPR000544">
    <property type="entry name" value="Octanoyltransferase"/>
</dbReference>
<keyword evidence="6" id="KW-0963">Cytoplasm</keyword>
<dbReference type="InterPro" id="IPR045864">
    <property type="entry name" value="aa-tRNA-synth_II/BPL/LPL"/>
</dbReference>
<dbReference type="KEGG" id="ade:Adeh_1821"/>
<dbReference type="PROSITE" id="PS51733">
    <property type="entry name" value="BPL_LPL_CATALYTIC"/>
    <property type="match status" value="1"/>
</dbReference>
<dbReference type="SUPFAM" id="SSF55681">
    <property type="entry name" value="Class II aaRS and biotin synthetases"/>
    <property type="match status" value="1"/>
</dbReference>
<dbReference type="STRING" id="290397.Adeh_1821"/>
<gene>
    <name evidence="6" type="primary">lipB</name>
    <name evidence="10" type="ordered locus">Adeh_1821</name>
</gene>
<comment type="subcellular location">
    <subcellularLocation>
        <location evidence="6">Cytoplasm</location>
    </subcellularLocation>
</comment>
<evidence type="ECO:0000256" key="4">
    <source>
        <dbReference type="ARBA" id="ARBA00023315"/>
    </source>
</evidence>
<keyword evidence="4 6" id="KW-0012">Acyltransferase</keyword>
<evidence type="ECO:0000313" key="10">
    <source>
        <dbReference type="EMBL" id="ABC81593.1"/>
    </source>
</evidence>
<dbReference type="InterPro" id="IPR020605">
    <property type="entry name" value="Octanoyltransferase_CS"/>
</dbReference>
<comment type="pathway">
    <text evidence="1 6">Protein modification; protein lipoylation via endogenous pathway; protein N(6)-(lipoyl)lysine from octanoyl-[acyl-carrier-protein]: step 1/2.</text>
</comment>
<feature type="domain" description="BPL/LPL catalytic" evidence="9">
    <location>
        <begin position="34"/>
        <end position="221"/>
    </location>
</feature>
<reference evidence="10" key="1">
    <citation type="submission" date="2006-01" db="EMBL/GenBank/DDBJ databases">
        <title>Complete sequence of Anaeromyxobacter dehalogenans 2CP-C.</title>
        <authorList>
            <consortium name="US DOE Joint Genome Institute"/>
            <person name="Copeland A."/>
            <person name="Lucas S."/>
            <person name="Lapidus A."/>
            <person name="Barry K."/>
            <person name="Detter J.C."/>
            <person name="Glavina T."/>
            <person name="Hammon N."/>
            <person name="Israni S."/>
            <person name="Pitluck S."/>
            <person name="Brettin T."/>
            <person name="Bruce D."/>
            <person name="Han C."/>
            <person name="Tapia R."/>
            <person name="Gilna P."/>
            <person name="Kiss H."/>
            <person name="Schmutz J."/>
            <person name="Larimer F."/>
            <person name="Land M."/>
            <person name="Kyrpides N."/>
            <person name="Anderson I."/>
            <person name="Sanford R.A."/>
            <person name="Ritalahti K.M."/>
            <person name="Thomas H.S."/>
            <person name="Kirby J.R."/>
            <person name="Zhulin I.B."/>
            <person name="Loeffler F.E."/>
            <person name="Richardson P."/>
        </authorList>
    </citation>
    <scope>NUCLEOTIDE SEQUENCE</scope>
    <source>
        <strain evidence="10">2CP-C</strain>
    </source>
</reference>
<dbReference type="GO" id="GO:0033819">
    <property type="term" value="F:lipoyl(octanoyl) transferase activity"/>
    <property type="evidence" value="ECO:0007669"/>
    <property type="project" value="UniProtKB-EC"/>
</dbReference>
<comment type="similarity">
    <text evidence="7">Belongs to the Nudix hydrolase family.</text>
</comment>
<dbReference type="Pfam" id="PF00293">
    <property type="entry name" value="NUDIX"/>
    <property type="match status" value="1"/>
</dbReference>
<dbReference type="NCBIfam" id="NF010925">
    <property type="entry name" value="PRK14345.1"/>
    <property type="match status" value="1"/>
</dbReference>
<dbReference type="RefSeq" id="WP_011420876.1">
    <property type="nucleotide sequence ID" value="NC_007760.1"/>
</dbReference>
<dbReference type="NCBIfam" id="TIGR00214">
    <property type="entry name" value="lipB"/>
    <property type="match status" value="1"/>
</dbReference>
<dbReference type="PROSITE" id="PS00893">
    <property type="entry name" value="NUDIX_BOX"/>
    <property type="match status" value="1"/>
</dbReference>
<evidence type="ECO:0000256" key="6">
    <source>
        <dbReference type="HAMAP-Rule" id="MF_00013"/>
    </source>
</evidence>
<dbReference type="eggNOG" id="COG1051">
    <property type="taxonomic scope" value="Bacteria"/>
</dbReference>
<sequence length="365" mass="39949">MPRVLRTYRLGRVEYEDGLGLMRLAADAVRAGTPAATDFLFLLEHPPVLTLGRSAGREHIVAAPAWLEKQGFEIHETDRGGDVTYHGPGQIVGYPVLDLNGRKDVRRYVGALEEAMIRTCADFGVEAGRHPEHRGCWVGRKKIGAIGVHLSRWITSHGFAFNARTDLAHFQVIVPCGIADPRLGVTSLETELGARGRATPEQAEIENRIAAHLADVLELARTDAGPDLRTISVVPVRGDGRVLLLRRSAERGGFWQQVTGRIEPGESPEQAARRELREETGADLPVASLGYRHAFGLDPSINRVRPGALVVVEEVAFAARVPDGFEPRLSGEHTEHAWVTGEEAAAQLRFPGLRRAVRLALSGRR</sequence>
<dbReference type="SUPFAM" id="SSF55811">
    <property type="entry name" value="Nudix"/>
    <property type="match status" value="1"/>
</dbReference>
<feature type="binding site" evidence="6">
    <location>
        <begin position="145"/>
        <end position="147"/>
    </location>
    <ligand>
        <name>substrate</name>
    </ligand>
</feature>
<evidence type="ECO:0000259" key="9">
    <source>
        <dbReference type="PROSITE" id="PS51733"/>
    </source>
</evidence>
<dbReference type="GO" id="GO:0009249">
    <property type="term" value="P:protein lipoylation"/>
    <property type="evidence" value="ECO:0007669"/>
    <property type="project" value="InterPro"/>
</dbReference>
<dbReference type="OrthoDB" id="9787061at2"/>
<dbReference type="CDD" id="cd04664">
    <property type="entry name" value="NUDIX_DHNTPase_like"/>
    <property type="match status" value="1"/>
</dbReference>
<dbReference type="PRINTS" id="PR00502">
    <property type="entry name" value="NUDIXFAMILY"/>
</dbReference>
<evidence type="ECO:0000313" key="11">
    <source>
        <dbReference type="Proteomes" id="UP000001935"/>
    </source>
</evidence>
<protein>
    <recommendedName>
        <fullName evidence="6">Octanoyltransferase</fullName>
        <ecNumber evidence="6">2.3.1.181</ecNumber>
    </recommendedName>
    <alternativeName>
        <fullName evidence="6">Lipoate-protein ligase B</fullName>
    </alternativeName>
    <alternativeName>
        <fullName evidence="6">Lipoyl/octanoyl transferase</fullName>
    </alternativeName>
    <alternativeName>
        <fullName evidence="6">Octanoyl-[acyl-carrier-protein]-protein N-octanoyltransferase</fullName>
    </alternativeName>
</protein>
<dbReference type="AlphaFoldDB" id="Q2IIW4"/>
<evidence type="ECO:0000256" key="3">
    <source>
        <dbReference type="ARBA" id="ARBA00022801"/>
    </source>
</evidence>
<dbReference type="HAMAP" id="MF_00013">
    <property type="entry name" value="LipB"/>
    <property type="match status" value="1"/>
</dbReference>
<dbReference type="HOGENOM" id="CLU_766654_0_0_7"/>
<name>Q2IIW4_ANADE</name>
<dbReference type="InterPro" id="IPR020084">
    <property type="entry name" value="NUDIX_hydrolase_CS"/>
</dbReference>
<evidence type="ECO:0000259" key="8">
    <source>
        <dbReference type="PROSITE" id="PS51462"/>
    </source>
</evidence>
<dbReference type="EC" id="2.3.1.181" evidence="6"/>
<comment type="miscellaneous">
    <text evidence="6">In the reaction, the free carboxyl group of octanoic acid is attached via an amide linkage to the epsilon-amino group of a specific lysine residue of lipoyl domains of lipoate-dependent enzymes.</text>
</comment>
<dbReference type="InterPro" id="IPR015797">
    <property type="entry name" value="NUDIX_hydrolase-like_dom_sf"/>
</dbReference>
<dbReference type="Gene3D" id="3.30.930.10">
    <property type="entry name" value="Bira Bifunctional Protein, Domain 2"/>
    <property type="match status" value="1"/>
</dbReference>
<dbReference type="GO" id="GO:0016874">
    <property type="term" value="F:ligase activity"/>
    <property type="evidence" value="ECO:0007669"/>
    <property type="project" value="UniProtKB-KW"/>
</dbReference>
<dbReference type="InterPro" id="IPR004143">
    <property type="entry name" value="BPL_LPL_catalytic"/>
</dbReference>
<dbReference type="InterPro" id="IPR020476">
    <property type="entry name" value="Nudix_hydrolase"/>
</dbReference>
<dbReference type="GO" id="GO:0016787">
    <property type="term" value="F:hydrolase activity"/>
    <property type="evidence" value="ECO:0007669"/>
    <property type="project" value="UniProtKB-KW"/>
</dbReference>
<feature type="binding site" evidence="6">
    <location>
        <begin position="79"/>
        <end position="86"/>
    </location>
    <ligand>
        <name>substrate</name>
    </ligand>
</feature>
<dbReference type="Pfam" id="PF21948">
    <property type="entry name" value="LplA-B_cat"/>
    <property type="match status" value="1"/>
</dbReference>
<dbReference type="InterPro" id="IPR000086">
    <property type="entry name" value="NUDIX_hydrolase_dom"/>
</dbReference>
<keyword evidence="2 6" id="KW-0808">Transferase</keyword>
<feature type="active site" description="Acyl-thioester intermediate" evidence="6">
    <location>
        <position position="176"/>
    </location>
</feature>
<dbReference type="PROSITE" id="PS51462">
    <property type="entry name" value="NUDIX"/>
    <property type="match status" value="1"/>
</dbReference>
<dbReference type="Proteomes" id="UP000001935">
    <property type="component" value="Chromosome"/>
</dbReference>
<dbReference type="GO" id="GO:0005737">
    <property type="term" value="C:cytoplasm"/>
    <property type="evidence" value="ECO:0007669"/>
    <property type="project" value="UniProtKB-SubCell"/>
</dbReference>
<evidence type="ECO:0000256" key="7">
    <source>
        <dbReference type="RuleBase" id="RU003476"/>
    </source>
</evidence>